<proteinExistence type="predicted"/>
<evidence type="ECO:0000256" key="1">
    <source>
        <dbReference type="SAM" id="MobiDB-lite"/>
    </source>
</evidence>
<gene>
    <name evidence="2" type="ORF">P175DRAFT_0539513</name>
</gene>
<comment type="caution">
    <text evidence="2">The sequence shown here is derived from an EMBL/GenBank/DDBJ whole genome shotgun (WGS) entry which is preliminary data.</text>
</comment>
<dbReference type="AlphaFoldDB" id="A0A2T5M9K1"/>
<accession>A0A2T5M9K1</accession>
<dbReference type="Proteomes" id="UP000244073">
    <property type="component" value="Unassembled WGS sequence"/>
</dbReference>
<evidence type="ECO:0000313" key="2">
    <source>
        <dbReference type="EMBL" id="PTU25210.1"/>
    </source>
</evidence>
<dbReference type="GeneID" id="63817218"/>
<protein>
    <submittedName>
        <fullName evidence="2">Uncharacterized protein</fullName>
    </submittedName>
</protein>
<feature type="compositionally biased region" description="Basic residues" evidence="1">
    <location>
        <begin position="1"/>
        <end position="11"/>
    </location>
</feature>
<feature type="region of interest" description="Disordered" evidence="1">
    <location>
        <begin position="1"/>
        <end position="22"/>
    </location>
</feature>
<dbReference type="VEuPathDB" id="FungiDB:P175DRAFT_0539513"/>
<evidence type="ECO:0000313" key="3">
    <source>
        <dbReference type="Proteomes" id="UP000244073"/>
    </source>
</evidence>
<organism evidence="2 3">
    <name type="scientific">Aspergillus ochraceoroseus IBT 24754</name>
    <dbReference type="NCBI Taxonomy" id="1392256"/>
    <lineage>
        <taxon>Eukaryota</taxon>
        <taxon>Fungi</taxon>
        <taxon>Dikarya</taxon>
        <taxon>Ascomycota</taxon>
        <taxon>Pezizomycotina</taxon>
        <taxon>Eurotiomycetes</taxon>
        <taxon>Eurotiomycetidae</taxon>
        <taxon>Eurotiales</taxon>
        <taxon>Aspergillaceae</taxon>
        <taxon>Aspergillus</taxon>
        <taxon>Aspergillus subgen. Nidulantes</taxon>
    </lineage>
</organism>
<sequence>MQHKHPHKRRKNAPDSPPCGPKMLKIKFWQPSTMPTEPMFPVETEMHDIMQERPQVLAWQIENCQSTIALGEGRNSVVVPSVILDTPDLIDDSGTCSSPSTVCSTFSVVDIDPQLLELSQPFLS</sequence>
<dbReference type="EMBL" id="MSFN02000001">
    <property type="protein sequence ID" value="PTU25210.1"/>
    <property type="molecule type" value="Genomic_DNA"/>
</dbReference>
<reference evidence="2 3" key="1">
    <citation type="journal article" date="2018" name="Proc. Natl. Acad. Sci. U.S.A.">
        <title>Linking secondary metabolites to gene clusters through genome sequencing of six diverse Aspergillus species.</title>
        <authorList>
            <person name="Kaerboelling I."/>
            <person name="Vesth T.C."/>
            <person name="Frisvad J.C."/>
            <person name="Nybo J.L."/>
            <person name="Theobald S."/>
            <person name="Kuo A."/>
            <person name="Bowyer P."/>
            <person name="Matsuda Y."/>
            <person name="Mondo S."/>
            <person name="Lyhne E.K."/>
            <person name="Kogle M.E."/>
            <person name="Clum A."/>
            <person name="Lipzen A."/>
            <person name="Salamov A."/>
            <person name="Ngan C.Y."/>
            <person name="Daum C."/>
            <person name="Chiniquy J."/>
            <person name="Barry K."/>
            <person name="LaButti K."/>
            <person name="Haridas S."/>
            <person name="Simmons B.A."/>
            <person name="Magnuson J.K."/>
            <person name="Mortensen U.H."/>
            <person name="Larsen T.O."/>
            <person name="Grigoriev I.V."/>
            <person name="Baker S.E."/>
            <person name="Andersen M.R."/>
        </authorList>
    </citation>
    <scope>NUCLEOTIDE SEQUENCE [LARGE SCALE GENOMIC DNA]</scope>
    <source>
        <strain evidence="2 3">IBT 24754</strain>
    </source>
</reference>
<dbReference type="RefSeq" id="XP_040756602.1">
    <property type="nucleotide sequence ID" value="XM_040900336.1"/>
</dbReference>
<name>A0A2T5M9K1_9EURO</name>